<accession>A0A1Y1HXE9</accession>
<feature type="compositionally biased region" description="Polar residues" evidence="1">
    <location>
        <begin position="248"/>
        <end position="262"/>
    </location>
</feature>
<dbReference type="EMBL" id="DF237075">
    <property type="protein sequence ID" value="GAQ82833.1"/>
    <property type="molecule type" value="Genomic_DNA"/>
</dbReference>
<organism evidence="2 3">
    <name type="scientific">Klebsormidium nitens</name>
    <name type="common">Green alga</name>
    <name type="synonym">Ulothrix nitens</name>
    <dbReference type="NCBI Taxonomy" id="105231"/>
    <lineage>
        <taxon>Eukaryota</taxon>
        <taxon>Viridiplantae</taxon>
        <taxon>Streptophyta</taxon>
        <taxon>Klebsormidiophyceae</taxon>
        <taxon>Klebsormidiales</taxon>
        <taxon>Klebsormidiaceae</taxon>
        <taxon>Klebsormidium</taxon>
    </lineage>
</organism>
<dbReference type="Proteomes" id="UP000054558">
    <property type="component" value="Unassembled WGS sequence"/>
</dbReference>
<evidence type="ECO:0000313" key="3">
    <source>
        <dbReference type="Proteomes" id="UP000054558"/>
    </source>
</evidence>
<sequence>MGDCSPSDQCLTFDTSLDFEVVNPASTTRPSPAAAIWIEYNAKKLTPPADPDNPYTINALGLTFHYSKESEAVGSTTVMVPVNAYNKITLLVQQQEHVNGDTTIRFEPSVTSSALVDLRYNGLGDRAEAVVGGFTNDSLTYVKFDLDRRGVEIIEETAAFSIATLVSQYGGFWSYIGLIFGVIFVVKETQEADLNEIIDKVLRLIFRGNHNSVKPAEGLSKTVAVAARKVLVGAFVEGQELVNELNAPNQFAQPQSGSSKSTGPRAETTLADIRANLQKHQE</sequence>
<reference evidence="2 3" key="1">
    <citation type="journal article" date="2014" name="Nat. Commun.">
        <title>Klebsormidium flaccidum genome reveals primary factors for plant terrestrial adaptation.</title>
        <authorList>
            <person name="Hori K."/>
            <person name="Maruyama F."/>
            <person name="Fujisawa T."/>
            <person name="Togashi T."/>
            <person name="Yamamoto N."/>
            <person name="Seo M."/>
            <person name="Sato S."/>
            <person name="Yamada T."/>
            <person name="Mori H."/>
            <person name="Tajima N."/>
            <person name="Moriyama T."/>
            <person name="Ikeuchi M."/>
            <person name="Watanabe M."/>
            <person name="Wada H."/>
            <person name="Kobayashi K."/>
            <person name="Saito M."/>
            <person name="Masuda T."/>
            <person name="Sasaki-Sekimoto Y."/>
            <person name="Mashiguchi K."/>
            <person name="Awai K."/>
            <person name="Shimojima M."/>
            <person name="Masuda S."/>
            <person name="Iwai M."/>
            <person name="Nobusawa T."/>
            <person name="Narise T."/>
            <person name="Kondo S."/>
            <person name="Saito H."/>
            <person name="Sato R."/>
            <person name="Murakawa M."/>
            <person name="Ihara Y."/>
            <person name="Oshima-Yamada Y."/>
            <person name="Ohtaka K."/>
            <person name="Satoh M."/>
            <person name="Sonobe K."/>
            <person name="Ishii M."/>
            <person name="Ohtani R."/>
            <person name="Kanamori-Sato M."/>
            <person name="Honoki R."/>
            <person name="Miyazaki D."/>
            <person name="Mochizuki H."/>
            <person name="Umetsu J."/>
            <person name="Higashi K."/>
            <person name="Shibata D."/>
            <person name="Kamiya Y."/>
            <person name="Sato N."/>
            <person name="Nakamura Y."/>
            <person name="Tabata S."/>
            <person name="Ida S."/>
            <person name="Kurokawa K."/>
            <person name="Ohta H."/>
        </authorList>
    </citation>
    <scope>NUCLEOTIDE SEQUENCE [LARGE SCALE GENOMIC DNA]</scope>
    <source>
        <strain evidence="2 3">NIES-2285</strain>
    </source>
</reference>
<gene>
    <name evidence="2" type="ORF">KFL_001260030</name>
</gene>
<protein>
    <submittedName>
        <fullName evidence="2">Uncharacterized protein</fullName>
    </submittedName>
</protein>
<evidence type="ECO:0000313" key="2">
    <source>
        <dbReference type="EMBL" id="GAQ82833.1"/>
    </source>
</evidence>
<feature type="region of interest" description="Disordered" evidence="1">
    <location>
        <begin position="248"/>
        <end position="272"/>
    </location>
</feature>
<proteinExistence type="predicted"/>
<keyword evidence="3" id="KW-1185">Reference proteome</keyword>
<name>A0A1Y1HXE9_KLENI</name>
<dbReference type="AlphaFoldDB" id="A0A1Y1HXE9"/>
<evidence type="ECO:0000256" key="1">
    <source>
        <dbReference type="SAM" id="MobiDB-lite"/>
    </source>
</evidence>